<dbReference type="Pfam" id="PF00293">
    <property type="entry name" value="NUDIX"/>
    <property type="match status" value="1"/>
</dbReference>
<dbReference type="PANTHER" id="PTHR13622:SF8">
    <property type="entry name" value="THIAMIN PYROPHOSPHOKINASE 1"/>
    <property type="match status" value="1"/>
</dbReference>
<feature type="domain" description="Nudix hydrolase" evidence="1">
    <location>
        <begin position="112"/>
        <end position="263"/>
    </location>
</feature>
<dbReference type="GO" id="GO:0044715">
    <property type="term" value="F:8-oxo-dGDP phosphatase activity"/>
    <property type="evidence" value="ECO:0007669"/>
    <property type="project" value="UniProtKB-ARBA"/>
</dbReference>
<dbReference type="InterPro" id="IPR031804">
    <property type="entry name" value="DUF4743"/>
</dbReference>
<evidence type="ECO:0000313" key="2">
    <source>
        <dbReference type="EMBL" id="GMM53073.1"/>
    </source>
</evidence>
<accession>A0AAV5RNQ6</accession>
<keyword evidence="3" id="KW-1185">Reference proteome</keyword>
<gene>
    <name evidence="2" type="ORF">DASB73_040360</name>
</gene>
<dbReference type="SUPFAM" id="SSF55811">
    <property type="entry name" value="Nudix"/>
    <property type="match status" value="1"/>
</dbReference>
<dbReference type="Proteomes" id="UP001362899">
    <property type="component" value="Unassembled WGS sequence"/>
</dbReference>
<dbReference type="AlphaFoldDB" id="A0AAV5RNQ6"/>
<organism evidence="2 3">
    <name type="scientific">Starmerella bacillaris</name>
    <name type="common">Yeast</name>
    <name type="synonym">Candida zemplinina</name>
    <dbReference type="NCBI Taxonomy" id="1247836"/>
    <lineage>
        <taxon>Eukaryota</taxon>
        <taxon>Fungi</taxon>
        <taxon>Dikarya</taxon>
        <taxon>Ascomycota</taxon>
        <taxon>Saccharomycotina</taxon>
        <taxon>Dipodascomycetes</taxon>
        <taxon>Dipodascales</taxon>
        <taxon>Trichomonascaceae</taxon>
        <taxon>Starmerella</taxon>
    </lineage>
</organism>
<dbReference type="EMBL" id="BTGC01000008">
    <property type="protein sequence ID" value="GMM53073.1"/>
    <property type="molecule type" value="Genomic_DNA"/>
</dbReference>
<evidence type="ECO:0000259" key="1">
    <source>
        <dbReference type="PROSITE" id="PS51462"/>
    </source>
</evidence>
<reference evidence="2 3" key="1">
    <citation type="journal article" date="2023" name="Elife">
        <title>Identification of key yeast species and microbe-microbe interactions impacting larval growth of Drosophila in the wild.</title>
        <authorList>
            <person name="Mure A."/>
            <person name="Sugiura Y."/>
            <person name="Maeda R."/>
            <person name="Honda K."/>
            <person name="Sakurai N."/>
            <person name="Takahashi Y."/>
            <person name="Watada M."/>
            <person name="Katoh T."/>
            <person name="Gotoh A."/>
            <person name="Gotoh Y."/>
            <person name="Taniguchi I."/>
            <person name="Nakamura K."/>
            <person name="Hayashi T."/>
            <person name="Katayama T."/>
            <person name="Uemura T."/>
            <person name="Hattori Y."/>
        </authorList>
    </citation>
    <scope>NUCLEOTIDE SEQUENCE [LARGE SCALE GENOMIC DNA]</scope>
    <source>
        <strain evidence="2 3">SB-73</strain>
    </source>
</reference>
<evidence type="ECO:0000313" key="3">
    <source>
        <dbReference type="Proteomes" id="UP001362899"/>
    </source>
</evidence>
<dbReference type="Pfam" id="PF15916">
    <property type="entry name" value="DUF4743"/>
    <property type="match status" value="1"/>
</dbReference>
<sequence>MSTKLLDLVNIVDNSPYKNTLSSDNLGLTYFLSHDGVVLGKIIKKTLEHLKYVEWLEIENNTVRITDSKDLSSKFAKLTSQWRSEDKFDCLRGWRDELYTCYTTGGKKYFDIERSAACIFGLVTYGCHITGYIPDLKKIWVPRRSYKKPTFPGMLDNTVAGGLGDGLSFKECAVKECKEEANIEEDYARKNLVSVGVLTYEFIHPETGFYQPEVESIYDLIMAPDVVPKVNDGEVHEFMLMSYTEVIERLLKGEFKYNCALVIIDFLIRHGEIDIDSEPDYIEITSRCHRMLEYPLRRV</sequence>
<dbReference type="InterPro" id="IPR000086">
    <property type="entry name" value="NUDIX_hydrolase_dom"/>
</dbReference>
<dbReference type="Gene3D" id="3.90.79.10">
    <property type="entry name" value="Nucleoside Triphosphate Pyrophosphohydrolase"/>
    <property type="match status" value="1"/>
</dbReference>
<dbReference type="CDD" id="cd03676">
    <property type="entry name" value="NUDIX_Tnr3_like"/>
    <property type="match status" value="1"/>
</dbReference>
<dbReference type="InterPro" id="IPR015797">
    <property type="entry name" value="NUDIX_hydrolase-like_dom_sf"/>
</dbReference>
<comment type="caution">
    <text evidence="2">The sequence shown here is derived from an EMBL/GenBank/DDBJ whole genome shotgun (WGS) entry which is preliminary data.</text>
</comment>
<dbReference type="FunFam" id="3.90.79.10:FF:000019">
    <property type="entry name" value="Thiamin pyrophosphokinase, putative"/>
    <property type="match status" value="1"/>
</dbReference>
<dbReference type="PROSITE" id="PS51462">
    <property type="entry name" value="NUDIX"/>
    <property type="match status" value="1"/>
</dbReference>
<dbReference type="PANTHER" id="PTHR13622">
    <property type="entry name" value="THIAMIN PYROPHOSPHOKINASE"/>
    <property type="match status" value="1"/>
</dbReference>
<protein>
    <recommendedName>
        <fullName evidence="1">Nudix hydrolase domain-containing protein</fullName>
    </recommendedName>
</protein>
<name>A0AAV5RNQ6_STABA</name>
<proteinExistence type="predicted"/>